<keyword evidence="1" id="KW-0732">Signal</keyword>
<feature type="signal peptide" evidence="1">
    <location>
        <begin position="1"/>
        <end position="21"/>
    </location>
</feature>
<sequence length="190" mass="20534">MIRTRPSLSLLALSCAAALLAGCAQPKPQVRTEPTYENAAQAPLVRSSRDAVARLLGNLDLSSTGAGPVLVATVVNVNDLRMSAPLGRTLSEQYASGMAMSGFDVKEVKLRGDVFVKEGTGELLLSRELQDIARQHHASMVLVGTYSPAASYTYVSLKLVRTEDSRIIRAHDYALPNDRDVNRLLVTTPR</sequence>
<name>A0A317REH3_9BURK</name>
<comment type="caution">
    <text evidence="3">The sequence shown here is derived from an EMBL/GenBank/DDBJ whole genome shotgun (WGS) entry which is preliminary data.</text>
</comment>
<dbReference type="Pfam" id="PF17680">
    <property type="entry name" value="FlgO"/>
    <property type="match status" value="1"/>
</dbReference>
<dbReference type="InterPro" id="IPR041215">
    <property type="entry name" value="FlgO_dom"/>
</dbReference>
<dbReference type="PROSITE" id="PS51257">
    <property type="entry name" value="PROKAR_LIPOPROTEIN"/>
    <property type="match status" value="1"/>
</dbReference>
<feature type="chain" id="PRO_5016341906" description="FlgO domain-containing protein" evidence="1">
    <location>
        <begin position="22"/>
        <end position="190"/>
    </location>
</feature>
<proteinExistence type="predicted"/>
<accession>A0A317REH3</accession>
<dbReference type="RefSeq" id="WP_019375083.1">
    <property type="nucleotide sequence ID" value="NZ_ALEE01000723.1"/>
</dbReference>
<evidence type="ECO:0000313" key="4">
    <source>
        <dbReference type="Proteomes" id="UP000246483"/>
    </source>
</evidence>
<evidence type="ECO:0000313" key="3">
    <source>
        <dbReference type="EMBL" id="PWW46856.1"/>
    </source>
</evidence>
<dbReference type="AlphaFoldDB" id="A0A317REH3"/>
<protein>
    <recommendedName>
        <fullName evidence="2">FlgO domain-containing protein</fullName>
    </recommendedName>
</protein>
<reference evidence="3 4" key="1">
    <citation type="submission" date="2018-05" db="EMBL/GenBank/DDBJ databases">
        <title>Genomic Encyclopedia of Type Strains, Phase IV (KMG-IV): sequencing the most valuable type-strain genomes for metagenomic binning, comparative biology and taxonomic classification.</title>
        <authorList>
            <person name="Goeker M."/>
        </authorList>
    </citation>
    <scope>NUCLEOTIDE SEQUENCE [LARGE SCALE GENOMIC DNA]</scope>
    <source>
        <strain evidence="3 4">DSM 26006</strain>
    </source>
</reference>
<evidence type="ECO:0000256" key="1">
    <source>
        <dbReference type="SAM" id="SignalP"/>
    </source>
</evidence>
<dbReference type="EMBL" id="QGUB01000003">
    <property type="protein sequence ID" value="PWW46856.1"/>
    <property type="molecule type" value="Genomic_DNA"/>
</dbReference>
<gene>
    <name evidence="3" type="ORF">DFR36_103131</name>
</gene>
<evidence type="ECO:0000259" key="2">
    <source>
        <dbReference type="Pfam" id="PF17680"/>
    </source>
</evidence>
<dbReference type="InterPro" id="IPR014549">
    <property type="entry name" value="FlgO"/>
</dbReference>
<keyword evidence="4" id="KW-1185">Reference proteome</keyword>
<organism evidence="3 4">
    <name type="scientific">Melaminivora alkalimesophila</name>
    <dbReference type="NCBI Taxonomy" id="1165852"/>
    <lineage>
        <taxon>Bacteria</taxon>
        <taxon>Pseudomonadati</taxon>
        <taxon>Pseudomonadota</taxon>
        <taxon>Betaproteobacteria</taxon>
        <taxon>Burkholderiales</taxon>
        <taxon>Comamonadaceae</taxon>
        <taxon>Melaminivora</taxon>
    </lineage>
</organism>
<dbReference type="PIRSF" id="PIRSF028688">
    <property type="entry name" value="UCP_imp_028688"/>
    <property type="match status" value="1"/>
</dbReference>
<feature type="domain" description="FlgO" evidence="2">
    <location>
        <begin position="50"/>
        <end position="179"/>
    </location>
</feature>
<dbReference type="Proteomes" id="UP000246483">
    <property type="component" value="Unassembled WGS sequence"/>
</dbReference>
<dbReference type="OrthoDB" id="8479562at2"/>